<dbReference type="PROSITE" id="PS51123">
    <property type="entry name" value="OMPA_2"/>
    <property type="match status" value="1"/>
</dbReference>
<dbReference type="SUPFAM" id="SSF49373">
    <property type="entry name" value="Invasin/intimin cell-adhesion fragments"/>
    <property type="match status" value="5"/>
</dbReference>
<dbReference type="GO" id="GO:0046930">
    <property type="term" value="C:pore complex"/>
    <property type="evidence" value="ECO:0007669"/>
    <property type="project" value="UniProtKB-KW"/>
</dbReference>
<dbReference type="GO" id="GO:0006811">
    <property type="term" value="P:monoatomic ion transport"/>
    <property type="evidence" value="ECO:0007669"/>
    <property type="project" value="UniProtKB-KW"/>
</dbReference>
<dbReference type="PROSITE" id="PS51127">
    <property type="entry name" value="BIG1"/>
    <property type="match status" value="5"/>
</dbReference>
<evidence type="ECO:0000256" key="12">
    <source>
        <dbReference type="SAM" id="MobiDB-lite"/>
    </source>
</evidence>
<dbReference type="SMART" id="SM00634">
    <property type="entry name" value="BID_1"/>
    <property type="match status" value="5"/>
</dbReference>
<feature type="compositionally biased region" description="Polar residues" evidence="12">
    <location>
        <begin position="1079"/>
        <end position="1099"/>
    </location>
</feature>
<keyword evidence="7" id="KW-0406">Ion transport</keyword>
<evidence type="ECO:0008006" key="18">
    <source>
        <dbReference type="Google" id="ProtNLM"/>
    </source>
</evidence>
<dbReference type="Gene3D" id="2.40.160.20">
    <property type="match status" value="1"/>
</dbReference>
<dbReference type="Pfam" id="PF02412">
    <property type="entry name" value="TSP_3"/>
    <property type="match status" value="2"/>
</dbReference>
<dbReference type="SUPFAM" id="SSF103647">
    <property type="entry name" value="TSP type-3 repeat"/>
    <property type="match status" value="1"/>
</dbReference>
<keyword evidence="17" id="KW-1185">Reference proteome</keyword>
<feature type="compositionally biased region" description="Low complexity" evidence="12">
    <location>
        <begin position="986"/>
        <end position="1007"/>
    </location>
</feature>
<evidence type="ECO:0000256" key="4">
    <source>
        <dbReference type="ARBA" id="ARBA00022452"/>
    </source>
</evidence>
<evidence type="ECO:0000259" key="15">
    <source>
        <dbReference type="PROSITE" id="PS51127"/>
    </source>
</evidence>
<dbReference type="InterPro" id="IPR003344">
    <property type="entry name" value="Big_1_dom"/>
</dbReference>
<dbReference type="InterPro" id="IPR006665">
    <property type="entry name" value="OmpA-like"/>
</dbReference>
<feature type="signal peptide" evidence="13">
    <location>
        <begin position="1"/>
        <end position="26"/>
    </location>
</feature>
<feature type="domain" description="Big-1" evidence="15">
    <location>
        <begin position="689"/>
        <end position="781"/>
    </location>
</feature>
<dbReference type="Proteomes" id="UP000254266">
    <property type="component" value="Unassembled WGS sequence"/>
</dbReference>
<keyword evidence="5" id="KW-0812">Transmembrane</keyword>
<dbReference type="InterPro" id="IPR028974">
    <property type="entry name" value="TSP_type-3_rpt"/>
</dbReference>
<proteinExistence type="inferred from homology"/>
<dbReference type="PROSITE" id="PS00018">
    <property type="entry name" value="EF_HAND_1"/>
    <property type="match status" value="1"/>
</dbReference>
<keyword evidence="4" id="KW-1134">Transmembrane beta strand</keyword>
<keyword evidence="9 11" id="KW-0472">Membrane</keyword>
<dbReference type="InterPro" id="IPR036737">
    <property type="entry name" value="OmpA-like_sf"/>
</dbReference>
<feature type="region of interest" description="Disordered" evidence="12">
    <location>
        <begin position="929"/>
        <end position="1190"/>
    </location>
</feature>
<evidence type="ECO:0000256" key="7">
    <source>
        <dbReference type="ARBA" id="ARBA00023065"/>
    </source>
</evidence>
<dbReference type="GO" id="GO:0009279">
    <property type="term" value="C:cell outer membrane"/>
    <property type="evidence" value="ECO:0007669"/>
    <property type="project" value="UniProtKB-SubCell"/>
</dbReference>
<evidence type="ECO:0000256" key="9">
    <source>
        <dbReference type="ARBA" id="ARBA00023136"/>
    </source>
</evidence>
<dbReference type="CDD" id="cd07185">
    <property type="entry name" value="OmpA_C-like"/>
    <property type="match status" value="1"/>
</dbReference>
<protein>
    <recommendedName>
        <fullName evidence="18">OmpA-like domain-containing protein</fullName>
    </recommendedName>
</protein>
<dbReference type="PANTHER" id="PTHR30329:SF21">
    <property type="entry name" value="LIPOPROTEIN YIAD-RELATED"/>
    <property type="match status" value="1"/>
</dbReference>
<dbReference type="InterPro" id="IPR013783">
    <property type="entry name" value="Ig-like_fold"/>
</dbReference>
<feature type="compositionally biased region" description="Basic and acidic residues" evidence="12">
    <location>
        <begin position="1682"/>
        <end position="1699"/>
    </location>
</feature>
<accession>A0A370D6Y5</accession>
<name>A0A370D6Y5_9GAMM</name>
<reference evidence="16 17" key="1">
    <citation type="journal article" date="2018" name="ISME J.">
        <title>Endosymbiont genomes yield clues of tubeworm success.</title>
        <authorList>
            <person name="Li Y."/>
            <person name="Liles M.R."/>
            <person name="Halanych K.M."/>
        </authorList>
    </citation>
    <scope>NUCLEOTIDE SEQUENCE [LARGE SCALE GENOMIC DNA]</scope>
    <source>
        <strain evidence="16">A1464</strain>
    </source>
</reference>
<keyword evidence="3" id="KW-0813">Transport</keyword>
<dbReference type="InterPro" id="IPR008964">
    <property type="entry name" value="Invasin/intimin_cell_adhesion"/>
</dbReference>
<dbReference type="SUPFAM" id="SSF103088">
    <property type="entry name" value="OmpA-like"/>
    <property type="match status" value="1"/>
</dbReference>
<keyword evidence="8" id="KW-0626">Porin</keyword>
<dbReference type="PRINTS" id="PR01021">
    <property type="entry name" value="OMPADOMAIN"/>
</dbReference>
<feature type="compositionally biased region" description="Polar residues" evidence="12">
    <location>
        <begin position="1110"/>
        <end position="1125"/>
    </location>
</feature>
<feature type="domain" description="Big-1" evidence="15">
    <location>
        <begin position="489"/>
        <end position="581"/>
    </location>
</feature>
<sequence length="1699" mass="176570">MHYFFNLNKYITLFILSILFTSPAHAVIDLQSSSDTWAEVLVGNNFDPGQDTQAVAAVDLTGFGTTPLFYMKYDDSGTPADTSDDEVAFRFRADHAVDNKGEFDGYIWIGLDVDSDNDIDAFMMLVGKSGVYNVDVYDAGNGTNTSPSTTDINSASITPVTAGFTFDHNLITTIDATGTADLDGDTELDYLISYKVNFDALATALNALTLTGSNPSATISTLNSNAGMTVDTAFQLVVASAQNANTLNGDIGGYDDKADDLTVSFASKGAFSSGLSFSNPEPAIADLTTSLITASILSIEANGSSTSTITVQLKDENGINLTLGGDTVTLSTTLGSLDTVSDNNNGTYSAILTSSTTSGLATITGTINTNNLTDTASVTYTPGAATTTTSTVSASSASITADGTSTSTITVQLIDTNGNNLNNGGDAVTLSTTLGSLGLVTDLNNGTYRAVLTSGTTTGTAIITGTLNTQDIDDNASVIFNADIVSQNTSIISVSNNTIAANGISTSIVTVQLKDSNGNNLSTGGDTVELNTTLGTLSSVTDELDGSYTATLTSSIIAGTATITGLVNSNSITDNATVSFFVSAASATTSLITASILSINADGTSTSLITVQLKDINGNNLSSGGDTVVLDTTLGNLSAVTDKLNGTYEVTLTSATTVGTATITGTLNGASITDDATVAFTVGSAVITTSVISASINSISADGTSTSIITVQLKDANGNVLSSGGDSVLLNTTLGSLGLVTDQLDGTYRATLTSGTTAGSATITGTLNGNAISNNASVVFISILDTDGDGIIDDIDIDDDNDGIPDSLEGDGITDSDGDGIVDSLDLDSDNDGITDLMESGITNPESLDTDNNGQIDTDNPVGTNGLADIIETTIDSGIVNYNNGNTIDTDGDGVEDFRDLDSDNDGIPDVTEAGGNDSDNNGIIGTGTPVVDSNGLPSALITSPTDTDGDGIPDHLQLDSDGDGISDLIEGGGTDSNDDGKVDGFTDNNGDGFDDGTLNTPLPLTDTDGDGTPDYQDNDDVDNDGITDSIDLDDDNDGIPDSLEGNGLVDTDGDGVVDSRDLDSDNDGLFDLVESGITDPSSLDSDNNGQIDSSNDVGSNGIADVIETSPDSGTINYNNGSIIDTDNDGIEDFRDLDSDNDGITDVIESGGSDDDNDGIIGTGTPTVNNNGLATGSGLTEKDTDKDGIPDQLDLDSDADGKFDLLESGNNDIDSDGLVDNFTDLDGNGFDDSLTLQATVLTDTDNDGTPDYLDTTDDASGTIRTGVDGIGPLNPVLILLLMPVVLISRYFSKTILLSLLITLPLTGNAESNNESDKDKYQRGVYIGAGIGQSLMAPETDGTIYSIDDDEDFSYKIYAGMDLTEHFSAEISFADLGTTTLQPTGEIDYETISFSALYYFYDQDENDHLGWAGYIKAGLGTINNSANVPYDKENSVQISMGAGIEYGWDNGLAARLDLESFDDDASLLTVGLLYRFGKKQKKPQPEPKPEQIKEPVDTDKDGIIDEQDECPNTIADRKVDSKGCELDTDKDGVLDSQDQCPESPEGVKIDEKGCNNDKDNDGVLNETDACPDTVKDASVNTQGCAIFETKIDGINFKVRSSDLTDDSKSILDVAAEALLKAASVRIEIQAHTDSRGKESANQKLSDARAKSVADYLESKGINSERMESKGYGETQPTASNDTEEGRAENRRVEFRVLDSE</sequence>
<dbReference type="Gene3D" id="3.30.1330.60">
    <property type="entry name" value="OmpA-like domain"/>
    <property type="match status" value="1"/>
</dbReference>
<feature type="compositionally biased region" description="Acidic residues" evidence="12">
    <location>
        <begin position="1008"/>
        <end position="1039"/>
    </location>
</feature>
<feature type="domain" description="OmpA-like" evidence="14">
    <location>
        <begin position="1582"/>
        <end position="1699"/>
    </location>
</feature>
<evidence type="ECO:0000256" key="1">
    <source>
        <dbReference type="ARBA" id="ARBA00004571"/>
    </source>
</evidence>
<evidence type="ECO:0000256" key="11">
    <source>
        <dbReference type="PROSITE-ProRule" id="PRU00473"/>
    </source>
</evidence>
<evidence type="ECO:0000256" key="2">
    <source>
        <dbReference type="ARBA" id="ARBA00010116"/>
    </source>
</evidence>
<dbReference type="GO" id="GO:0005509">
    <property type="term" value="F:calcium ion binding"/>
    <property type="evidence" value="ECO:0007669"/>
    <property type="project" value="InterPro"/>
</dbReference>
<evidence type="ECO:0000259" key="14">
    <source>
        <dbReference type="PROSITE" id="PS51123"/>
    </source>
</evidence>
<evidence type="ECO:0000256" key="3">
    <source>
        <dbReference type="ARBA" id="ARBA00022448"/>
    </source>
</evidence>
<gene>
    <name evidence="16" type="ORF">DIZ80_17230</name>
</gene>
<dbReference type="InterPro" id="IPR011250">
    <property type="entry name" value="OMP/PagP_B-barrel"/>
</dbReference>
<dbReference type="EMBL" id="QFXC01000014">
    <property type="protein sequence ID" value="RDH80768.1"/>
    <property type="molecule type" value="Genomic_DNA"/>
</dbReference>
<evidence type="ECO:0000256" key="13">
    <source>
        <dbReference type="SAM" id="SignalP"/>
    </source>
</evidence>
<feature type="compositionally biased region" description="Polar residues" evidence="12">
    <location>
        <begin position="1166"/>
        <end position="1178"/>
    </location>
</feature>
<feature type="region of interest" description="Disordered" evidence="12">
    <location>
        <begin position="1654"/>
        <end position="1699"/>
    </location>
</feature>
<feature type="compositionally biased region" description="Low complexity" evidence="12">
    <location>
        <begin position="1040"/>
        <end position="1057"/>
    </location>
</feature>
<evidence type="ECO:0000256" key="8">
    <source>
        <dbReference type="ARBA" id="ARBA00023114"/>
    </source>
</evidence>
<evidence type="ECO:0000313" key="17">
    <source>
        <dbReference type="Proteomes" id="UP000254266"/>
    </source>
</evidence>
<feature type="domain" description="Big-1" evidence="15">
    <location>
        <begin position="589"/>
        <end position="681"/>
    </location>
</feature>
<keyword evidence="10" id="KW-0998">Cell outer membrane</keyword>
<comment type="similarity">
    <text evidence="2">Belongs to the intimin/invasin family.</text>
</comment>
<feature type="domain" description="Big-1" evidence="15">
    <location>
        <begin position="389"/>
        <end position="481"/>
    </location>
</feature>
<feature type="compositionally biased region" description="Basic and acidic residues" evidence="12">
    <location>
        <begin position="1180"/>
        <end position="1189"/>
    </location>
</feature>
<evidence type="ECO:0000256" key="10">
    <source>
        <dbReference type="ARBA" id="ARBA00023237"/>
    </source>
</evidence>
<feature type="region of interest" description="Disordered" evidence="12">
    <location>
        <begin position="1529"/>
        <end position="1553"/>
    </location>
</feature>
<organism evidence="16 17">
    <name type="scientific">endosymbiont of Galathealinum brachiosum</name>
    <dbReference type="NCBI Taxonomy" id="2200906"/>
    <lineage>
        <taxon>Bacteria</taxon>
        <taxon>Pseudomonadati</taxon>
        <taxon>Pseudomonadota</taxon>
        <taxon>Gammaproteobacteria</taxon>
        <taxon>sulfur-oxidizing symbionts</taxon>
    </lineage>
</organism>
<comment type="caution">
    <text evidence="16">The sequence shown here is derived from an EMBL/GenBank/DDBJ whole genome shotgun (WGS) entry which is preliminary data.</text>
</comment>
<feature type="compositionally biased region" description="Basic and acidic residues" evidence="12">
    <location>
        <begin position="1544"/>
        <end position="1553"/>
    </location>
</feature>
<dbReference type="InterPro" id="IPR050330">
    <property type="entry name" value="Bact_OuterMem_StrucFunc"/>
</dbReference>
<dbReference type="PANTHER" id="PTHR30329">
    <property type="entry name" value="STATOR ELEMENT OF FLAGELLAR MOTOR COMPLEX"/>
    <property type="match status" value="1"/>
</dbReference>
<dbReference type="InterPro" id="IPR015217">
    <property type="entry name" value="Invasin_dom_3"/>
</dbReference>
<dbReference type="SUPFAM" id="SSF56925">
    <property type="entry name" value="OMPA-like"/>
    <property type="match status" value="1"/>
</dbReference>
<evidence type="ECO:0000256" key="5">
    <source>
        <dbReference type="ARBA" id="ARBA00022692"/>
    </source>
</evidence>
<dbReference type="InterPro" id="IPR006664">
    <property type="entry name" value="OMP_bac"/>
</dbReference>
<comment type="subcellular location">
    <subcellularLocation>
        <location evidence="1">Cell outer membrane</location>
        <topology evidence="1">Multi-pass membrane protein</topology>
    </subcellularLocation>
</comment>
<dbReference type="GO" id="GO:0015288">
    <property type="term" value="F:porin activity"/>
    <property type="evidence" value="ECO:0007669"/>
    <property type="project" value="UniProtKB-KW"/>
</dbReference>
<evidence type="ECO:0000313" key="16">
    <source>
        <dbReference type="EMBL" id="RDH80768.1"/>
    </source>
</evidence>
<evidence type="ECO:0000256" key="6">
    <source>
        <dbReference type="ARBA" id="ARBA00022729"/>
    </source>
</evidence>
<dbReference type="InterPro" id="IPR018247">
    <property type="entry name" value="EF_Hand_1_Ca_BS"/>
</dbReference>
<dbReference type="InterPro" id="IPR003367">
    <property type="entry name" value="Thrombospondin_3-like_rpt"/>
</dbReference>
<dbReference type="Pfam" id="PF09134">
    <property type="entry name" value="Invasin_D3"/>
    <property type="match status" value="5"/>
</dbReference>
<dbReference type="Gene3D" id="2.60.40.10">
    <property type="entry name" value="Immunoglobulins"/>
    <property type="match status" value="5"/>
</dbReference>
<feature type="chain" id="PRO_5016794282" description="OmpA-like domain-containing protein" evidence="13">
    <location>
        <begin position="27"/>
        <end position="1699"/>
    </location>
</feature>
<keyword evidence="6 13" id="KW-0732">Signal</keyword>
<feature type="domain" description="Big-1" evidence="15">
    <location>
        <begin position="289"/>
        <end position="381"/>
    </location>
</feature>
<dbReference type="Pfam" id="PF00691">
    <property type="entry name" value="OmpA"/>
    <property type="match status" value="1"/>
</dbReference>
<dbReference type="GO" id="GO:0007155">
    <property type="term" value="P:cell adhesion"/>
    <property type="evidence" value="ECO:0007669"/>
    <property type="project" value="InterPro"/>
</dbReference>